<accession>A0AAD9QC49</accession>
<proteinExistence type="predicted"/>
<comment type="caution">
    <text evidence="1">The sequence shown here is derived from an EMBL/GenBank/DDBJ whole genome shotgun (WGS) entry which is preliminary data.</text>
</comment>
<sequence length="87" mass="9526">MDRVLSSKTSWKQIFLGKCSGVESDGATVVLTTLTFPVTLSCDQVPLPGEEPFERVVTETQKGMRDESLDKIRGSGVAMKQFGSISW</sequence>
<keyword evidence="2" id="KW-1185">Reference proteome</keyword>
<dbReference type="AlphaFoldDB" id="A0AAD9QC49"/>
<reference evidence="1" key="2">
    <citation type="journal article" date="2023" name="Science">
        <title>Genomic signatures of disease resistance in endangered staghorn corals.</title>
        <authorList>
            <person name="Vollmer S.V."/>
            <person name="Selwyn J.D."/>
            <person name="Despard B.A."/>
            <person name="Roesel C.L."/>
        </authorList>
    </citation>
    <scope>NUCLEOTIDE SEQUENCE</scope>
    <source>
        <strain evidence="1">K2</strain>
    </source>
</reference>
<evidence type="ECO:0000313" key="1">
    <source>
        <dbReference type="EMBL" id="KAK2558510.1"/>
    </source>
</evidence>
<gene>
    <name evidence="1" type="ORF">P5673_019227</name>
</gene>
<name>A0AAD9QC49_ACRCE</name>
<dbReference type="EMBL" id="JARQWQ010000044">
    <property type="protein sequence ID" value="KAK2558510.1"/>
    <property type="molecule type" value="Genomic_DNA"/>
</dbReference>
<organism evidence="1 2">
    <name type="scientific">Acropora cervicornis</name>
    <name type="common">Staghorn coral</name>
    <dbReference type="NCBI Taxonomy" id="6130"/>
    <lineage>
        <taxon>Eukaryota</taxon>
        <taxon>Metazoa</taxon>
        <taxon>Cnidaria</taxon>
        <taxon>Anthozoa</taxon>
        <taxon>Hexacorallia</taxon>
        <taxon>Scleractinia</taxon>
        <taxon>Astrocoeniina</taxon>
        <taxon>Acroporidae</taxon>
        <taxon>Acropora</taxon>
    </lineage>
</organism>
<protein>
    <submittedName>
        <fullName evidence="1">Uncharacterized protein</fullName>
    </submittedName>
</protein>
<evidence type="ECO:0000313" key="2">
    <source>
        <dbReference type="Proteomes" id="UP001249851"/>
    </source>
</evidence>
<dbReference type="Proteomes" id="UP001249851">
    <property type="component" value="Unassembled WGS sequence"/>
</dbReference>
<reference evidence="1" key="1">
    <citation type="journal article" date="2023" name="G3 (Bethesda)">
        <title>Whole genome assembly and annotation of the endangered Caribbean coral Acropora cervicornis.</title>
        <authorList>
            <person name="Selwyn J.D."/>
            <person name="Vollmer S.V."/>
        </authorList>
    </citation>
    <scope>NUCLEOTIDE SEQUENCE</scope>
    <source>
        <strain evidence="1">K2</strain>
    </source>
</reference>